<dbReference type="WBParaSite" id="PSAMB.scaffold4541size14273.g24592.t1">
    <property type="protein sequence ID" value="PSAMB.scaffold4541size14273.g24592.t1"/>
    <property type="gene ID" value="PSAMB.scaffold4541size14273.g24592"/>
</dbReference>
<accession>A0A914WM11</accession>
<dbReference type="InterPro" id="IPR050951">
    <property type="entry name" value="Retrovirus_Pol_polyprotein"/>
</dbReference>
<dbReference type="InterPro" id="IPR043502">
    <property type="entry name" value="DNA/RNA_pol_sf"/>
</dbReference>
<dbReference type="AlphaFoldDB" id="A0A914WM11"/>
<dbReference type="Gene3D" id="3.10.10.10">
    <property type="entry name" value="HIV Type 1 Reverse Transcriptase, subunit A, domain 1"/>
    <property type="match status" value="1"/>
</dbReference>
<dbReference type="PANTHER" id="PTHR37984">
    <property type="entry name" value="PROTEIN CBG26694"/>
    <property type="match status" value="1"/>
</dbReference>
<proteinExistence type="predicted"/>
<dbReference type="PANTHER" id="PTHR37984:SF5">
    <property type="entry name" value="PROTEIN NYNRIN-LIKE"/>
    <property type="match status" value="1"/>
</dbReference>
<dbReference type="InterPro" id="IPR043128">
    <property type="entry name" value="Rev_trsase/Diguanyl_cyclase"/>
</dbReference>
<keyword evidence="1" id="KW-1185">Reference proteome</keyword>
<protein>
    <submittedName>
        <fullName evidence="2">Uncharacterized protein</fullName>
    </submittedName>
</protein>
<dbReference type="SUPFAM" id="SSF56672">
    <property type="entry name" value="DNA/RNA polymerases"/>
    <property type="match status" value="1"/>
</dbReference>
<evidence type="ECO:0000313" key="2">
    <source>
        <dbReference type="WBParaSite" id="PSAMB.scaffold4541size14273.g24592.t1"/>
    </source>
</evidence>
<sequence length="135" mass="15159">MAKAGGKIWLCANFLTSLNDSLDVHQYALPCQADLFHRLNGRKIFSNAYLQLELNNKSNEIVVINTHKRLFQYNCLPFGAKSALTLFQKVMKQILAGILAWECIMTMSLPLPLTKRLTFSNCGKYSRASRTTASG</sequence>
<dbReference type="Proteomes" id="UP000887566">
    <property type="component" value="Unplaced"/>
</dbReference>
<evidence type="ECO:0000313" key="1">
    <source>
        <dbReference type="Proteomes" id="UP000887566"/>
    </source>
</evidence>
<name>A0A914WM11_9BILA</name>
<dbReference type="Gene3D" id="3.30.70.270">
    <property type="match status" value="1"/>
</dbReference>
<reference evidence="2" key="1">
    <citation type="submission" date="2022-11" db="UniProtKB">
        <authorList>
            <consortium name="WormBaseParasite"/>
        </authorList>
    </citation>
    <scope>IDENTIFICATION</scope>
</reference>
<organism evidence="1 2">
    <name type="scientific">Plectus sambesii</name>
    <dbReference type="NCBI Taxonomy" id="2011161"/>
    <lineage>
        <taxon>Eukaryota</taxon>
        <taxon>Metazoa</taxon>
        <taxon>Ecdysozoa</taxon>
        <taxon>Nematoda</taxon>
        <taxon>Chromadorea</taxon>
        <taxon>Plectida</taxon>
        <taxon>Plectina</taxon>
        <taxon>Plectoidea</taxon>
        <taxon>Plectidae</taxon>
        <taxon>Plectus</taxon>
    </lineage>
</organism>